<evidence type="ECO:0000256" key="4">
    <source>
        <dbReference type="ARBA" id="ARBA00022741"/>
    </source>
</evidence>
<dbReference type="Gene3D" id="3.40.50.620">
    <property type="entry name" value="HUPs"/>
    <property type="match status" value="1"/>
</dbReference>
<dbReference type="InterPro" id="IPR029055">
    <property type="entry name" value="Ntn_hydrolases_N"/>
</dbReference>
<dbReference type="InterPro" id="IPR006426">
    <property type="entry name" value="Asn_synth_AEB"/>
</dbReference>
<evidence type="ECO:0000256" key="1">
    <source>
        <dbReference type="ARBA" id="ARBA00005187"/>
    </source>
</evidence>
<organism evidence="9 10">
    <name type="scientific">Algoriphagus aquatilis</name>
    <dbReference type="NCBI Taxonomy" id="490186"/>
    <lineage>
        <taxon>Bacteria</taxon>
        <taxon>Pseudomonadati</taxon>
        <taxon>Bacteroidota</taxon>
        <taxon>Cytophagia</taxon>
        <taxon>Cytophagales</taxon>
        <taxon>Cyclobacteriaceae</taxon>
        <taxon>Algoriphagus</taxon>
    </lineage>
</organism>
<dbReference type="SUPFAM" id="SSF52402">
    <property type="entry name" value="Adenine nucleotide alpha hydrolases-like"/>
    <property type="match status" value="1"/>
</dbReference>
<dbReference type="PIRSF" id="PIRSF001589">
    <property type="entry name" value="Asn_synthetase_glu-h"/>
    <property type="match status" value="1"/>
</dbReference>
<evidence type="ECO:0000256" key="2">
    <source>
        <dbReference type="ARBA" id="ARBA00005752"/>
    </source>
</evidence>
<dbReference type="Gene3D" id="3.60.20.10">
    <property type="entry name" value="Glutamine Phosphoribosylpyrophosphate, subunit 1, domain 1"/>
    <property type="match status" value="1"/>
</dbReference>
<dbReference type="RefSeq" id="WP_377917418.1">
    <property type="nucleotide sequence ID" value="NZ_JBHSKS010000019.1"/>
</dbReference>
<dbReference type="PANTHER" id="PTHR43284">
    <property type="entry name" value="ASPARAGINE SYNTHETASE (GLUTAMINE-HYDROLYZING)"/>
    <property type="match status" value="1"/>
</dbReference>
<dbReference type="SUPFAM" id="SSF56235">
    <property type="entry name" value="N-terminal nucleophile aminohydrolases (Ntn hydrolases)"/>
    <property type="match status" value="1"/>
</dbReference>
<dbReference type="NCBIfam" id="TIGR01536">
    <property type="entry name" value="asn_synth_AEB"/>
    <property type="match status" value="1"/>
</dbReference>
<dbReference type="InterPro" id="IPR033738">
    <property type="entry name" value="AsnB_N"/>
</dbReference>
<evidence type="ECO:0000256" key="6">
    <source>
        <dbReference type="ARBA" id="ARBA00022962"/>
    </source>
</evidence>
<evidence type="ECO:0000313" key="10">
    <source>
        <dbReference type="Proteomes" id="UP001596163"/>
    </source>
</evidence>
<dbReference type="InterPro" id="IPR051786">
    <property type="entry name" value="ASN_synthetase/amidase"/>
</dbReference>
<dbReference type="PROSITE" id="PS51278">
    <property type="entry name" value="GATASE_TYPE_2"/>
    <property type="match status" value="1"/>
</dbReference>
<keyword evidence="5" id="KW-0067">ATP-binding</keyword>
<dbReference type="CDD" id="cd00712">
    <property type="entry name" value="AsnB"/>
    <property type="match status" value="1"/>
</dbReference>
<comment type="catalytic activity">
    <reaction evidence="7">
        <text>L-aspartate + L-glutamine + ATP + H2O = L-asparagine + L-glutamate + AMP + diphosphate + H(+)</text>
        <dbReference type="Rhea" id="RHEA:12228"/>
        <dbReference type="ChEBI" id="CHEBI:15377"/>
        <dbReference type="ChEBI" id="CHEBI:15378"/>
        <dbReference type="ChEBI" id="CHEBI:29985"/>
        <dbReference type="ChEBI" id="CHEBI:29991"/>
        <dbReference type="ChEBI" id="CHEBI:30616"/>
        <dbReference type="ChEBI" id="CHEBI:33019"/>
        <dbReference type="ChEBI" id="CHEBI:58048"/>
        <dbReference type="ChEBI" id="CHEBI:58359"/>
        <dbReference type="ChEBI" id="CHEBI:456215"/>
        <dbReference type="EC" id="6.3.5.4"/>
    </reaction>
</comment>
<proteinExistence type="inferred from homology"/>
<feature type="domain" description="Glutamine amidotransferase type-2" evidence="8">
    <location>
        <begin position="2"/>
        <end position="209"/>
    </location>
</feature>
<dbReference type="GO" id="GO:0004066">
    <property type="term" value="F:asparagine synthase (glutamine-hydrolyzing) activity"/>
    <property type="evidence" value="ECO:0007669"/>
    <property type="project" value="UniProtKB-EC"/>
</dbReference>
<comment type="pathway">
    <text evidence="1">Amino-acid biosynthesis; L-asparagine biosynthesis; L-asparagine from L-aspartate (L-Gln route): step 1/1.</text>
</comment>
<evidence type="ECO:0000256" key="7">
    <source>
        <dbReference type="ARBA" id="ARBA00048741"/>
    </source>
</evidence>
<reference evidence="10" key="1">
    <citation type="journal article" date="2019" name="Int. J. Syst. Evol. Microbiol.">
        <title>The Global Catalogue of Microorganisms (GCM) 10K type strain sequencing project: providing services to taxonomists for standard genome sequencing and annotation.</title>
        <authorList>
            <consortium name="The Broad Institute Genomics Platform"/>
            <consortium name="The Broad Institute Genome Sequencing Center for Infectious Disease"/>
            <person name="Wu L."/>
            <person name="Ma J."/>
        </authorList>
    </citation>
    <scope>NUCLEOTIDE SEQUENCE [LARGE SCALE GENOMIC DNA]</scope>
    <source>
        <strain evidence="10">CGMCC 1.7030</strain>
    </source>
</reference>
<protein>
    <recommendedName>
        <fullName evidence="3">asparagine synthase (glutamine-hydrolyzing)</fullName>
        <ecNumber evidence="3">6.3.5.4</ecNumber>
    </recommendedName>
</protein>
<dbReference type="EC" id="6.3.5.4" evidence="3"/>
<evidence type="ECO:0000259" key="8">
    <source>
        <dbReference type="PROSITE" id="PS51278"/>
    </source>
</evidence>
<keyword evidence="10" id="KW-1185">Reference proteome</keyword>
<dbReference type="Pfam" id="PF13537">
    <property type="entry name" value="GATase_7"/>
    <property type="match status" value="1"/>
</dbReference>
<dbReference type="Pfam" id="PF00733">
    <property type="entry name" value="Asn_synthase"/>
    <property type="match status" value="1"/>
</dbReference>
<evidence type="ECO:0000256" key="3">
    <source>
        <dbReference type="ARBA" id="ARBA00012737"/>
    </source>
</evidence>
<keyword evidence="6" id="KW-0315">Glutamine amidotransferase</keyword>
<comment type="similarity">
    <text evidence="2">Belongs to the asparagine synthetase family.</text>
</comment>
<name>A0ABW0C0Z4_9BACT</name>
<keyword evidence="4" id="KW-0547">Nucleotide-binding</keyword>
<comment type="caution">
    <text evidence="9">The sequence shown here is derived from an EMBL/GenBank/DDBJ whole genome shotgun (WGS) entry which is preliminary data.</text>
</comment>
<accession>A0ABW0C0Z4</accession>
<dbReference type="EMBL" id="JBHSKS010000019">
    <property type="protein sequence ID" value="MFC5193456.1"/>
    <property type="molecule type" value="Genomic_DNA"/>
</dbReference>
<gene>
    <name evidence="9" type="primary">asnB</name>
    <name evidence="9" type="ORF">ACFPIK_16910</name>
</gene>
<dbReference type="InterPro" id="IPR014729">
    <property type="entry name" value="Rossmann-like_a/b/a_fold"/>
</dbReference>
<dbReference type="InterPro" id="IPR017932">
    <property type="entry name" value="GATase_2_dom"/>
</dbReference>
<evidence type="ECO:0000256" key="5">
    <source>
        <dbReference type="ARBA" id="ARBA00022840"/>
    </source>
</evidence>
<keyword evidence="9" id="KW-0436">Ligase</keyword>
<dbReference type="InterPro" id="IPR001962">
    <property type="entry name" value="Asn_synthase"/>
</dbReference>
<dbReference type="CDD" id="cd01991">
    <property type="entry name" value="Asn_synthase_B_C"/>
    <property type="match status" value="1"/>
</dbReference>
<sequence>MCGIHLIWGKSAKKASIQTLVQASSHRGPDQEACYSPWPGLWIGVNRLRILHPGPDADQPFWTKDGTALLIWNGEIYNFRELRKLLQSLSVEMVTQSDTEVLVYYLKLFGTEGLKKIQGMFTLIYVDLVSKSVLVARDPNGEKPLYFAQHQDTLFISSETRGIAQVTQAKADLEQLENYFYFRNPTPGKTFYRGVRAWKPGRYSQILHHNTFRWDTLFIPNSTEKTITQELFKSTLEKVILHQFHADVPLGVMLSGGMDSSLLYALWYQQTGTPLPAFTIQVEKKYRKKYADGDAAKRFVQSYPADHQLVEIDQKTVLNHWDEFVSSVDQPIGDSAGFLTWMIGKKAKNQVKVIASGAGADELWGGYQRHKAFHQYLSNQSFWITWAPLLQKLPFGREWKKFTSAIKPNVQETFLNFSALSNPNPDLYGDYLRIMDPNLNTYKSALDFDRQVYLVQDVLKIQDNSLMAHGIEGRSPYLDPLLISLWKRVNDSSALRGKPWMASCLEELNLSWISERKKTGFGLPLLEWLGENGPFAKKVFATLKDFANSYRAELPQEVLRLSQQPENYVKDHFLVIYNLFLLAEWLKLQE</sequence>
<dbReference type="Proteomes" id="UP001596163">
    <property type="component" value="Unassembled WGS sequence"/>
</dbReference>
<evidence type="ECO:0000313" key="9">
    <source>
        <dbReference type="EMBL" id="MFC5193456.1"/>
    </source>
</evidence>
<dbReference type="PANTHER" id="PTHR43284:SF1">
    <property type="entry name" value="ASPARAGINE SYNTHETASE"/>
    <property type="match status" value="1"/>
</dbReference>